<dbReference type="FunFam" id="3.30.470.20:FF:000018">
    <property type="entry name" value="Trifunctional purine biosynthetic protein adenosine-3"/>
    <property type="match status" value="1"/>
</dbReference>
<proteinExistence type="inferred from homology"/>
<evidence type="ECO:0000256" key="13">
    <source>
        <dbReference type="ARBA" id="ARBA00047843"/>
    </source>
</evidence>
<comment type="function">
    <text evidence="11">Catalyzes the second and fifth step in the 'de novo' purine biosynthesis pathway; contains phosphoribosylamine--glycine ligase (GARS) and phosphoribosylformylglycinamidine cyclo-ligase (AIRS) activities.</text>
</comment>
<dbReference type="InterPro" id="IPR037123">
    <property type="entry name" value="PRibGlycinamide_synth_C_sf"/>
</dbReference>
<dbReference type="Gene3D" id="3.90.600.10">
    <property type="entry name" value="Phosphoribosylglycinamide synthetase, C-terminal domain"/>
    <property type="match status" value="1"/>
</dbReference>
<dbReference type="Pfam" id="PF02843">
    <property type="entry name" value="GARS_C"/>
    <property type="match status" value="1"/>
</dbReference>
<dbReference type="EMBL" id="CAJPDQ010000007">
    <property type="protein sequence ID" value="CAF9912876.1"/>
    <property type="molecule type" value="Genomic_DNA"/>
</dbReference>
<dbReference type="InterPro" id="IPR010918">
    <property type="entry name" value="PurM-like_C_dom"/>
</dbReference>
<dbReference type="PANTHER" id="PTHR10520">
    <property type="entry name" value="TRIFUNCTIONAL PURINE BIOSYNTHETIC PROTEIN ADENOSINE-3-RELATED"/>
    <property type="match status" value="1"/>
</dbReference>
<dbReference type="SUPFAM" id="SSF56059">
    <property type="entry name" value="Glutathione synthetase ATP-binding domain-like"/>
    <property type="match status" value="1"/>
</dbReference>
<dbReference type="SMART" id="SM01210">
    <property type="entry name" value="GARS_C"/>
    <property type="match status" value="1"/>
</dbReference>
<keyword evidence="4" id="KW-0436">Ligase</keyword>
<comment type="similarity">
    <text evidence="3">In the N-terminal section; belongs to the GARS family.</text>
</comment>
<dbReference type="UniPathway" id="UPA00074">
    <property type="reaction ID" value="UER00125"/>
</dbReference>
<feature type="region of interest" description="Disordered" evidence="16">
    <location>
        <begin position="700"/>
        <end position="739"/>
    </location>
</feature>
<dbReference type="SUPFAM" id="SSF52440">
    <property type="entry name" value="PreATP-grasp domain"/>
    <property type="match status" value="1"/>
</dbReference>
<dbReference type="InterPro" id="IPR004733">
    <property type="entry name" value="PurM_cligase"/>
</dbReference>
<dbReference type="InterPro" id="IPR020559">
    <property type="entry name" value="PRibGlycinamide_synth_CS"/>
</dbReference>
<dbReference type="FunFam" id="3.30.1330.10:FF:000001">
    <property type="entry name" value="Phosphoribosylformylglycinamidine cyclo-ligase"/>
    <property type="match status" value="1"/>
</dbReference>
<evidence type="ECO:0000256" key="10">
    <source>
        <dbReference type="ARBA" id="ARBA00023268"/>
    </source>
</evidence>
<feature type="compositionally biased region" description="Low complexity" evidence="16">
    <location>
        <begin position="700"/>
        <end position="738"/>
    </location>
</feature>
<evidence type="ECO:0000256" key="4">
    <source>
        <dbReference type="ARBA" id="ARBA00022598"/>
    </source>
</evidence>
<dbReference type="OrthoDB" id="2018833at2759"/>
<comment type="pathway">
    <text evidence="2">Purine metabolism; IMP biosynthesis via de novo pathway; N(1)-(5-phospho-D-ribosyl)glycinamide from 5-phospho-alpha-D-ribose 1-diphosphate: step 2/2.</text>
</comment>
<evidence type="ECO:0000313" key="19">
    <source>
        <dbReference type="Proteomes" id="UP000664169"/>
    </source>
</evidence>
<evidence type="ECO:0000256" key="11">
    <source>
        <dbReference type="ARBA" id="ARBA00029388"/>
    </source>
</evidence>
<dbReference type="PANTHER" id="PTHR10520:SF12">
    <property type="entry name" value="TRIFUNCTIONAL PURINE BIOSYNTHETIC PROTEIN ADENOSINE-3"/>
    <property type="match status" value="1"/>
</dbReference>
<evidence type="ECO:0000256" key="5">
    <source>
        <dbReference type="ARBA" id="ARBA00022723"/>
    </source>
</evidence>
<accession>A0A8H3F1X3</accession>
<feature type="domain" description="ATP-grasp" evidence="17">
    <location>
        <begin position="116"/>
        <end position="326"/>
    </location>
</feature>
<dbReference type="HAMAP" id="MF_00138">
    <property type="entry name" value="GARS"/>
    <property type="match status" value="1"/>
</dbReference>
<evidence type="ECO:0000256" key="8">
    <source>
        <dbReference type="ARBA" id="ARBA00022840"/>
    </source>
</evidence>
<evidence type="ECO:0000256" key="12">
    <source>
        <dbReference type="ARBA" id="ARBA00029444"/>
    </source>
</evidence>
<dbReference type="NCBIfam" id="TIGR00877">
    <property type="entry name" value="purD"/>
    <property type="match status" value="1"/>
</dbReference>
<evidence type="ECO:0000256" key="3">
    <source>
        <dbReference type="ARBA" id="ARBA00007423"/>
    </source>
</evidence>
<protein>
    <recommendedName>
        <fullName evidence="17">ATP-grasp domain-containing protein</fullName>
    </recommendedName>
</protein>
<dbReference type="Gene3D" id="3.30.1490.20">
    <property type="entry name" value="ATP-grasp fold, A domain"/>
    <property type="match status" value="1"/>
</dbReference>
<dbReference type="GO" id="GO:0005829">
    <property type="term" value="C:cytosol"/>
    <property type="evidence" value="ECO:0007669"/>
    <property type="project" value="TreeGrafter"/>
</dbReference>
<keyword evidence="6 15" id="KW-0547">Nucleotide-binding</keyword>
<evidence type="ECO:0000256" key="16">
    <source>
        <dbReference type="SAM" id="MobiDB-lite"/>
    </source>
</evidence>
<dbReference type="Gene3D" id="3.30.1330.10">
    <property type="entry name" value="PurM-like, N-terminal domain"/>
    <property type="match status" value="1"/>
</dbReference>
<dbReference type="NCBIfam" id="TIGR00878">
    <property type="entry name" value="purM"/>
    <property type="match status" value="1"/>
</dbReference>
<dbReference type="Pfam" id="PF02769">
    <property type="entry name" value="AIRS_C"/>
    <property type="match status" value="2"/>
</dbReference>
<dbReference type="CDD" id="cd02196">
    <property type="entry name" value="PurM"/>
    <property type="match status" value="1"/>
</dbReference>
<dbReference type="GO" id="GO:0046872">
    <property type="term" value="F:metal ion binding"/>
    <property type="evidence" value="ECO:0007669"/>
    <property type="project" value="UniProtKB-KW"/>
</dbReference>
<dbReference type="SUPFAM" id="SSF56042">
    <property type="entry name" value="PurM C-terminal domain-like"/>
    <property type="match status" value="2"/>
</dbReference>
<keyword evidence="10" id="KW-0511">Multifunctional enzyme</keyword>
<dbReference type="InterPro" id="IPR000115">
    <property type="entry name" value="PRibGlycinamide_synth"/>
</dbReference>
<comment type="catalytic activity">
    <reaction evidence="13">
        <text>5-phospho-beta-D-ribosylamine + glycine + ATP = N(1)-(5-phospho-beta-D-ribosyl)glycinamide + ADP + phosphate + H(+)</text>
        <dbReference type="Rhea" id="RHEA:17453"/>
        <dbReference type="ChEBI" id="CHEBI:15378"/>
        <dbReference type="ChEBI" id="CHEBI:30616"/>
        <dbReference type="ChEBI" id="CHEBI:43474"/>
        <dbReference type="ChEBI" id="CHEBI:57305"/>
        <dbReference type="ChEBI" id="CHEBI:58681"/>
        <dbReference type="ChEBI" id="CHEBI:143788"/>
        <dbReference type="ChEBI" id="CHEBI:456216"/>
        <dbReference type="EC" id="6.3.4.13"/>
    </reaction>
</comment>
<keyword evidence="7" id="KW-0658">Purine biosynthesis</keyword>
<evidence type="ECO:0000256" key="14">
    <source>
        <dbReference type="ARBA" id="ARBA00049057"/>
    </source>
</evidence>
<dbReference type="InterPro" id="IPR016188">
    <property type="entry name" value="PurM-like_N"/>
</dbReference>
<dbReference type="HAMAP" id="MF_00741">
    <property type="entry name" value="AIRS"/>
    <property type="match status" value="1"/>
</dbReference>
<evidence type="ECO:0000256" key="2">
    <source>
        <dbReference type="ARBA" id="ARBA00005174"/>
    </source>
</evidence>
<keyword evidence="5" id="KW-0479">Metal-binding</keyword>
<dbReference type="GO" id="GO:0004641">
    <property type="term" value="F:phosphoribosylformylglycinamidine cyclo-ligase activity"/>
    <property type="evidence" value="ECO:0007669"/>
    <property type="project" value="UniProtKB-EC"/>
</dbReference>
<dbReference type="Gene3D" id="3.90.650.10">
    <property type="entry name" value="PurM-like C-terminal domain"/>
    <property type="match status" value="1"/>
</dbReference>
<evidence type="ECO:0000256" key="9">
    <source>
        <dbReference type="ARBA" id="ARBA00023211"/>
    </source>
</evidence>
<comment type="catalytic activity">
    <reaction evidence="14">
        <text>2-formamido-N(1)-(5-O-phospho-beta-D-ribosyl)acetamidine + ATP = 5-amino-1-(5-phospho-beta-D-ribosyl)imidazole + ADP + phosphate + H(+)</text>
        <dbReference type="Rhea" id="RHEA:23032"/>
        <dbReference type="ChEBI" id="CHEBI:15378"/>
        <dbReference type="ChEBI" id="CHEBI:30616"/>
        <dbReference type="ChEBI" id="CHEBI:43474"/>
        <dbReference type="ChEBI" id="CHEBI:137981"/>
        <dbReference type="ChEBI" id="CHEBI:147287"/>
        <dbReference type="ChEBI" id="CHEBI:456216"/>
        <dbReference type="EC" id="6.3.3.1"/>
    </reaction>
</comment>
<dbReference type="Pfam" id="PF00586">
    <property type="entry name" value="AIRS"/>
    <property type="match status" value="1"/>
</dbReference>
<dbReference type="PROSITE" id="PS00184">
    <property type="entry name" value="GARS"/>
    <property type="match status" value="1"/>
</dbReference>
<dbReference type="Gene3D" id="3.40.50.20">
    <property type="match status" value="1"/>
</dbReference>
<dbReference type="InterPro" id="IPR016185">
    <property type="entry name" value="PreATP-grasp_dom_sf"/>
</dbReference>
<dbReference type="AlphaFoldDB" id="A0A8H3F1X3"/>
<dbReference type="InterPro" id="IPR036676">
    <property type="entry name" value="PurM-like_C_sf"/>
</dbReference>
<evidence type="ECO:0000256" key="7">
    <source>
        <dbReference type="ARBA" id="ARBA00022755"/>
    </source>
</evidence>
<dbReference type="GO" id="GO:0006189">
    <property type="term" value="P:'de novo' IMP biosynthetic process"/>
    <property type="evidence" value="ECO:0007669"/>
    <property type="project" value="UniProtKB-UniPathway"/>
</dbReference>
<keyword evidence="19" id="KW-1185">Reference proteome</keyword>
<name>A0A8H3F1X3_9LECA</name>
<dbReference type="FunFam" id="3.90.600.10:FF:000001">
    <property type="entry name" value="Trifunctional purine biosynthetic protein adenosine-3"/>
    <property type="match status" value="1"/>
</dbReference>
<comment type="similarity">
    <text evidence="12">In the C-terminal section; belongs to the AIR synthase family.</text>
</comment>
<dbReference type="InterPro" id="IPR020560">
    <property type="entry name" value="PRibGlycinamide_synth_C-dom"/>
</dbReference>
<gene>
    <name evidence="18" type="ORF">GOMPHAMPRED_007797</name>
</gene>
<dbReference type="GO" id="GO:0004637">
    <property type="term" value="F:phosphoribosylamine-glycine ligase activity"/>
    <property type="evidence" value="ECO:0007669"/>
    <property type="project" value="UniProtKB-EC"/>
</dbReference>
<dbReference type="Pfam" id="PF02844">
    <property type="entry name" value="GARS_N"/>
    <property type="match status" value="1"/>
</dbReference>
<keyword evidence="9" id="KW-0464">Manganese</keyword>
<dbReference type="InterPro" id="IPR011761">
    <property type="entry name" value="ATP-grasp"/>
</dbReference>
<organism evidence="18 19">
    <name type="scientific">Gomphillus americanus</name>
    <dbReference type="NCBI Taxonomy" id="1940652"/>
    <lineage>
        <taxon>Eukaryota</taxon>
        <taxon>Fungi</taxon>
        <taxon>Dikarya</taxon>
        <taxon>Ascomycota</taxon>
        <taxon>Pezizomycotina</taxon>
        <taxon>Lecanoromycetes</taxon>
        <taxon>OSLEUM clade</taxon>
        <taxon>Ostropomycetidae</taxon>
        <taxon>Ostropales</taxon>
        <taxon>Graphidaceae</taxon>
        <taxon>Gomphilloideae</taxon>
        <taxon>Gomphillus</taxon>
    </lineage>
</organism>
<dbReference type="Proteomes" id="UP000664169">
    <property type="component" value="Unassembled WGS sequence"/>
</dbReference>
<reference evidence="18" key="1">
    <citation type="submission" date="2021-03" db="EMBL/GenBank/DDBJ databases">
        <authorList>
            <person name="Tagirdzhanova G."/>
        </authorList>
    </citation>
    <scope>NUCLEOTIDE SEQUENCE</scope>
</reference>
<sequence>MPETYRVLLIGSGGREHALLWKLLQSPLLESIWVTPGNGGTMSIHDTRVKHLPGNLADDFPSLIAHARDLKINLVVPGPEAPLIAGIKTVCQNAGIRCFGPSVEAAKMEGSKAFAKEFMIRHSIPTAKFQSFRDTQFDEAVAFLETMSGRVVVKASGIAAGKGVIIPETRDEAKEVLKNVMIGKEFGSAGDEVVIEEFLEGEELSILSLCDGYTIRSLPPAQDHKQIYDGDRGPMTGGMGCYSPTKIATPSLIKEIHETILQPTIDGMRRDGVPFVGCLFTGLMITSTGPMVLEYNVRFGDPETQTLLPLLNAETDLLKLLVAATDGYLDAMALNLEPKFSATVVAVAGGYPGSYARGEEITIGSKHTLNTTIFHAGTNLKGGKLLTNGGRVLAVNAQGSTLQQAFDSAYTTIKTITYPNVFYRKDIGHRNLNSTTAETPLTYAQAGVSITAGNELVSRIKALVASTARPGTNASIGGFGGLFSLSEAGYHNTGTTLIGAIDGIGTKLFLAQQLGIHNTVGIDLVAMNVNDLVVQGAEPLFFLDCYTCSKLDVNTAASFVSGVASGCRESNCALIGGETAEMPGLFSKGIPPHIRRQLNIHDTGSVYDGIGAAIGAVAATTAILPIKSAMKPGDILLGLASTGLHSNGFSLVRTIVEKSNTDLSSPTPWNPDKSLGETLLTPTRIYVRSILAALAKFNASSSKSSSPTTHNASSTSSSPPTTHNAPSSPSSSSSSPPTTHKDIIIKGLAHITGGGLTENIPRALPKHLCAKLDAGKWSLPDVFQWLKEAAGGGIADEELIRVWNCGVGMVVVVDHGGAADVKGFFEGEGETVFEIGCLEERVAGGKGCVVEGMEGWR</sequence>
<dbReference type="InterPro" id="IPR011054">
    <property type="entry name" value="Rudment_hybrid_motif"/>
</dbReference>
<evidence type="ECO:0000313" key="18">
    <source>
        <dbReference type="EMBL" id="CAF9912876.1"/>
    </source>
</evidence>
<dbReference type="SMART" id="SM01209">
    <property type="entry name" value="GARS_A"/>
    <property type="match status" value="1"/>
</dbReference>
<dbReference type="Pfam" id="PF01071">
    <property type="entry name" value="GARS_A"/>
    <property type="match status" value="1"/>
</dbReference>
<dbReference type="InterPro" id="IPR013815">
    <property type="entry name" value="ATP_grasp_subdomain_1"/>
</dbReference>
<dbReference type="Gene3D" id="3.30.470.20">
    <property type="entry name" value="ATP-grasp fold, B domain"/>
    <property type="match status" value="1"/>
</dbReference>
<dbReference type="InterPro" id="IPR020561">
    <property type="entry name" value="PRibGlycinamid_synth_ATP-grasp"/>
</dbReference>
<comment type="caution">
    <text evidence="18">The sequence shown here is derived from an EMBL/GenBank/DDBJ whole genome shotgun (WGS) entry which is preliminary data.</text>
</comment>
<dbReference type="InterPro" id="IPR036921">
    <property type="entry name" value="PurM-like_N_sf"/>
</dbReference>
<dbReference type="SUPFAM" id="SSF51246">
    <property type="entry name" value="Rudiment single hybrid motif"/>
    <property type="match status" value="1"/>
</dbReference>
<evidence type="ECO:0000256" key="6">
    <source>
        <dbReference type="ARBA" id="ARBA00022741"/>
    </source>
</evidence>
<evidence type="ECO:0000259" key="17">
    <source>
        <dbReference type="PROSITE" id="PS50975"/>
    </source>
</evidence>
<dbReference type="PROSITE" id="PS50975">
    <property type="entry name" value="ATP_GRASP"/>
    <property type="match status" value="1"/>
</dbReference>
<evidence type="ECO:0000256" key="1">
    <source>
        <dbReference type="ARBA" id="ARBA00004686"/>
    </source>
</evidence>
<dbReference type="FunFam" id="3.30.1490.20:FF:000006">
    <property type="entry name" value="phosphoribosylamine--glycine ligase, chloroplastic-like"/>
    <property type="match status" value="1"/>
</dbReference>
<comment type="pathway">
    <text evidence="1">Purine metabolism; IMP biosynthesis via de novo pathway; 5-amino-1-(5-phospho-D-ribosyl)imidazole from N(2)-formyl-N(1)-(5-phospho-D-ribosyl)glycinamide: step 2/2.</text>
</comment>
<dbReference type="GO" id="GO:0046084">
    <property type="term" value="P:adenine biosynthetic process"/>
    <property type="evidence" value="ECO:0007669"/>
    <property type="project" value="TreeGrafter"/>
</dbReference>
<dbReference type="GO" id="GO:0005524">
    <property type="term" value="F:ATP binding"/>
    <property type="evidence" value="ECO:0007669"/>
    <property type="project" value="UniProtKB-UniRule"/>
</dbReference>
<evidence type="ECO:0000256" key="15">
    <source>
        <dbReference type="PROSITE-ProRule" id="PRU00409"/>
    </source>
</evidence>
<dbReference type="InterPro" id="IPR020562">
    <property type="entry name" value="PRibGlycinamide_synth_N"/>
</dbReference>
<dbReference type="SUPFAM" id="SSF55326">
    <property type="entry name" value="PurM N-terminal domain-like"/>
    <property type="match status" value="1"/>
</dbReference>
<keyword evidence="8 15" id="KW-0067">ATP-binding</keyword>